<keyword evidence="2" id="KW-1185">Reference proteome</keyword>
<dbReference type="Proteomes" id="UP001165064">
    <property type="component" value="Unassembled WGS sequence"/>
</dbReference>
<dbReference type="EMBL" id="BSXS01008434">
    <property type="protein sequence ID" value="GME92467.1"/>
    <property type="molecule type" value="Genomic_DNA"/>
</dbReference>
<comment type="caution">
    <text evidence="1">The sequence shown here is derived from an EMBL/GenBank/DDBJ whole genome shotgun (WGS) entry which is preliminary data.</text>
</comment>
<gene>
    <name evidence="1" type="ORF">Amon02_000907900</name>
</gene>
<reference evidence="1" key="1">
    <citation type="submission" date="2023-04" db="EMBL/GenBank/DDBJ databases">
        <title>Ambrosiozyma monospora NBRC 10751.</title>
        <authorList>
            <person name="Ichikawa N."/>
            <person name="Sato H."/>
            <person name="Tonouchi N."/>
        </authorList>
    </citation>
    <scope>NUCLEOTIDE SEQUENCE</scope>
    <source>
        <strain evidence="1">NBRC 10751</strain>
    </source>
</reference>
<evidence type="ECO:0000313" key="1">
    <source>
        <dbReference type="EMBL" id="GME92467.1"/>
    </source>
</evidence>
<proteinExistence type="predicted"/>
<evidence type="ECO:0000313" key="2">
    <source>
        <dbReference type="Proteomes" id="UP001165064"/>
    </source>
</evidence>
<sequence length="593" mass="67050">MTRYKSSSEMIIVIVIHIACLAVCIPPLYLCDVDNKSYWTMAVGIIVGSSLILSIIAAFIQENRIIIIHSFFAVLSSDILLLVGFMVSNQWFFAGSFIFLSGSFPFVYFKYRNCPPLLKKIEMNRSRKLIMAFTIILLLLSVPFLVLPLIWRNGSWVLVDIILLVLIGLLFIKNVIGIFLRNTVYHIFVAISTICVFYFSLLLFFAQLRSMNITSESIDHIKYVKFHWLIWMKIPVCVSLLACFILNMKLSYGSLDYLKNSQKDEQTSLELSQRDAEEPYSLRDLERGRVIHPSGNVSQSTSSEPNMGDMIAALMNIIGNEQKITNNDKNEVTSTAAPSHKEASSTRGTEQQHKPSLEQMHHGDNSPYVQSKLRLSAGSPILNQAVTPSSSPISSIEELRQSHSSIHERGQDEHSSSILEKRLTARSKLRNSTIIERRMSQKSNFRKTMTLNREPSQSSQHQITSNGTNTILDRHNSIWSRSQSTSKRNSLITDKRKSQLSQLTRNESNVSTYNNNKPYSFPKPPVSGRRSKRISYGLPANQTIPEEPAIHSAEVVRMTLHTPPASTTSSLNDIITVLPFIRFPSPTYDNKNV</sequence>
<name>A0ACB5TP25_AMBMO</name>
<protein>
    <submittedName>
        <fullName evidence="1">Unnamed protein product</fullName>
    </submittedName>
</protein>
<accession>A0ACB5TP25</accession>
<organism evidence="1 2">
    <name type="scientific">Ambrosiozyma monospora</name>
    <name type="common">Yeast</name>
    <name type="synonym">Endomycopsis monosporus</name>
    <dbReference type="NCBI Taxonomy" id="43982"/>
    <lineage>
        <taxon>Eukaryota</taxon>
        <taxon>Fungi</taxon>
        <taxon>Dikarya</taxon>
        <taxon>Ascomycota</taxon>
        <taxon>Saccharomycotina</taxon>
        <taxon>Pichiomycetes</taxon>
        <taxon>Pichiales</taxon>
        <taxon>Pichiaceae</taxon>
        <taxon>Ambrosiozyma</taxon>
    </lineage>
</organism>